<evidence type="ECO:0000259" key="4">
    <source>
        <dbReference type="Pfam" id="PF08386"/>
    </source>
</evidence>
<evidence type="ECO:0000256" key="1">
    <source>
        <dbReference type="ARBA" id="ARBA00010088"/>
    </source>
</evidence>
<dbReference type="Pfam" id="PF08386">
    <property type="entry name" value="Abhydrolase_4"/>
    <property type="match status" value="1"/>
</dbReference>
<dbReference type="Proteomes" id="UP000431401">
    <property type="component" value="Unassembled WGS sequence"/>
</dbReference>
<evidence type="ECO:0000256" key="3">
    <source>
        <dbReference type="ARBA" id="ARBA00022801"/>
    </source>
</evidence>
<comment type="similarity">
    <text evidence="1">Belongs to the peptidase S33 family.</text>
</comment>
<evidence type="ECO:0000313" key="6">
    <source>
        <dbReference type="Proteomes" id="UP000431401"/>
    </source>
</evidence>
<accession>A0A7K0E044</accession>
<dbReference type="EC" id="3.1.1.-" evidence="5"/>
<name>A0A7K0E044_9NOCA</name>
<dbReference type="GO" id="GO:0016787">
    <property type="term" value="F:hydrolase activity"/>
    <property type="evidence" value="ECO:0007669"/>
    <property type="project" value="UniProtKB-KW"/>
</dbReference>
<protein>
    <submittedName>
        <fullName evidence="5">Carboxylesterase B</fullName>
        <ecNumber evidence="5">3.1.1.-</ecNumber>
    </submittedName>
</protein>
<evidence type="ECO:0000313" key="5">
    <source>
        <dbReference type="EMBL" id="MQY30892.1"/>
    </source>
</evidence>
<dbReference type="Gene3D" id="3.40.50.1820">
    <property type="entry name" value="alpha/beta hydrolase"/>
    <property type="match status" value="1"/>
</dbReference>
<dbReference type="PANTHER" id="PTHR43248:SF29">
    <property type="entry name" value="TRIPEPTIDYL AMINOPEPTIDASE"/>
    <property type="match status" value="1"/>
</dbReference>
<dbReference type="SUPFAM" id="SSF53474">
    <property type="entry name" value="alpha/beta-Hydrolases"/>
    <property type="match status" value="1"/>
</dbReference>
<dbReference type="PANTHER" id="PTHR43248">
    <property type="entry name" value="2-SUCCINYL-6-HYDROXY-2,4-CYCLOHEXADIENE-1-CARBOXYLATE SYNTHASE"/>
    <property type="match status" value="1"/>
</dbReference>
<dbReference type="EMBL" id="WEGI01000015">
    <property type="protein sequence ID" value="MQY30892.1"/>
    <property type="molecule type" value="Genomic_DNA"/>
</dbReference>
<evidence type="ECO:0000256" key="2">
    <source>
        <dbReference type="ARBA" id="ARBA00022729"/>
    </source>
</evidence>
<dbReference type="InterPro" id="IPR013595">
    <property type="entry name" value="Pept_S33_TAP-like_C"/>
</dbReference>
<organism evidence="5 6">
    <name type="scientific">Nocardia aurantia</name>
    <dbReference type="NCBI Taxonomy" id="2585199"/>
    <lineage>
        <taxon>Bacteria</taxon>
        <taxon>Bacillati</taxon>
        <taxon>Actinomycetota</taxon>
        <taxon>Actinomycetes</taxon>
        <taxon>Mycobacteriales</taxon>
        <taxon>Nocardiaceae</taxon>
        <taxon>Nocardia</taxon>
    </lineage>
</organism>
<proteinExistence type="inferred from homology"/>
<sequence>MSFERTGRIVSRRRILRGLTARLVVMLVMGTGVVAAASGPAAAEPLAWRPCPEKAEIDCATITVPVDRSRPAGGSVAMAVARVRARGDRIGTLIELPGGPGTSGVDTLLHGDRFSPALHDRFDIVGFDPRGVGRTSPMRCDAGLAAWPNLIPDTGGSIDEIHSYAQRLADSCRRYTGPIADHLDSATVARDVDALRDALGEQRISLYSRSYGTMIGQSYAEQFGNRVRALILDSVDDHSLGGAEFMASEARAGRETFTGFVSWCDRTPACVLHGTDVAALYEDLFRRAERGTLPDPAAPGHAMDPLMFGRAVTARLYQPEWPALATDLRTLSEAPAPATSTVPQPIPRGTTAAMPEYIVCSDWTFDIPDQATWQRLWAEQNRAAGPLRAHFAWGAAAVCSGWPVPPANPPHLPRLTGTPPILVMNGLHDPATPYEWATAVTAHTPGAVLLSYDGWGHGSYGRTPCTTTAGDRYLLDLTLPASGTHCPAS</sequence>
<keyword evidence="6" id="KW-1185">Reference proteome</keyword>
<reference evidence="5 6" key="1">
    <citation type="submission" date="2019-10" db="EMBL/GenBank/DDBJ databases">
        <title>Nocardia macrotermitis sp. nov. and Nocardia aurantia sp. nov., isolated from the gut of fungus growing-termite Macrotermes natalensis.</title>
        <authorList>
            <person name="Benndorf R."/>
            <person name="Schwitalla J."/>
            <person name="Martin K."/>
            <person name="De Beer W."/>
            <person name="Kaster A.-K."/>
            <person name="Vollmers J."/>
            <person name="Poulsen M."/>
            <person name="Beemelmanns C."/>
        </authorList>
    </citation>
    <scope>NUCLEOTIDE SEQUENCE [LARGE SCALE GENOMIC DNA]</scope>
    <source>
        <strain evidence="5 6">RB56</strain>
    </source>
</reference>
<dbReference type="InterPro" id="IPR029058">
    <property type="entry name" value="AB_hydrolase_fold"/>
</dbReference>
<dbReference type="AlphaFoldDB" id="A0A7K0E044"/>
<gene>
    <name evidence="5" type="primary">caeB_2</name>
    <name evidence="5" type="ORF">NRB56_64960</name>
</gene>
<keyword evidence="3 5" id="KW-0378">Hydrolase</keyword>
<comment type="caution">
    <text evidence="5">The sequence shown here is derived from an EMBL/GenBank/DDBJ whole genome shotgun (WGS) entry which is preliminary data.</text>
</comment>
<dbReference type="RefSeq" id="WP_194291068.1">
    <property type="nucleotide sequence ID" value="NZ_WEGI01000015.1"/>
</dbReference>
<keyword evidence="2" id="KW-0732">Signal</keyword>
<feature type="domain" description="Peptidase S33 tripeptidyl aminopeptidase-like C-terminal" evidence="4">
    <location>
        <begin position="392"/>
        <end position="486"/>
    </location>
</feature>
<dbReference type="InterPro" id="IPR051601">
    <property type="entry name" value="Serine_prot/Carboxylest_S33"/>
</dbReference>